<protein>
    <submittedName>
        <fullName evidence="2">Outer membrane protein assembly factor</fullName>
    </submittedName>
</protein>
<dbReference type="EMBL" id="CP030041">
    <property type="protein sequence ID" value="AWW30336.1"/>
    <property type="molecule type" value="Genomic_DNA"/>
</dbReference>
<dbReference type="KEGG" id="est:DN752_09490"/>
<evidence type="ECO:0000313" key="2">
    <source>
        <dbReference type="EMBL" id="AWW30336.1"/>
    </source>
</evidence>
<dbReference type="AlphaFoldDB" id="A0A2Z4IIF8"/>
<keyword evidence="3" id="KW-1185">Reference proteome</keyword>
<organism evidence="2 3">
    <name type="scientific">Echinicola strongylocentroti</name>
    <dbReference type="NCBI Taxonomy" id="1795355"/>
    <lineage>
        <taxon>Bacteria</taxon>
        <taxon>Pseudomonadati</taxon>
        <taxon>Bacteroidota</taxon>
        <taxon>Cytophagia</taxon>
        <taxon>Cytophagales</taxon>
        <taxon>Cyclobacteriaceae</taxon>
        <taxon>Echinicola</taxon>
    </lineage>
</organism>
<dbReference type="Gene3D" id="3.10.20.310">
    <property type="entry name" value="membrane protein fhac"/>
    <property type="match status" value="1"/>
</dbReference>
<dbReference type="Proteomes" id="UP000248688">
    <property type="component" value="Chromosome"/>
</dbReference>
<sequence length="564" mass="64550">MWSWVSVQAQQGYELQYEITGEHHRKGTKEGLDTLGVQHFLQGELKELWSEGYLMAEVVDLTYHDSVAKATITTRDKFRWMELRRGNLSESLVRRAGGDPRDFRGQPVSYKKVARLFEKLLGIQENQGYPFAAVRLDSITQEGNGFQANIWLEKGPFIQFDSLKISGNARVKKVILGRKLGIVPGEPFSQKAVESAFQLLKEMPYYEVMEPPRVSFQNSEATVYLSLQNRKVNALDGIIGLLPNEAEANKLMVTGQFDLAIYNPVGRGRQYGLHWQRLTQYSQNLEVSAVEPQLFGTGIDVNASFFLLKEDTTFVNRDFRLGFGYQVRPRLYLDVFSKWKAGDLLSVPEVNAAEELPAELDFRYHSYGLRLHYQQLDDGYQPKNGWRLIMEGGVGNKKILQNTGIPEGVYEEVDTEAIQTFGTMSLEEYWRVSNRLVGFLRLRGGLLLGDNILKNDMYRLGGLRTLRGFNENFFFANRYVYANFEPRFYFEENSYFLLFTDVGALEQSGWALPDQLDKIISFGAGLNLRTGNGEFRFLYGMGRSNEQEIGVNYAKIHFGYIGRF</sequence>
<reference evidence="2 3" key="1">
    <citation type="submission" date="2018-06" db="EMBL/GenBank/DDBJ databases">
        <title>Echinicola strongylocentroti sp. nov., isolated from a sea urchin Strongylocentrotus intermedius.</title>
        <authorList>
            <person name="Bae S.S."/>
        </authorList>
    </citation>
    <scope>NUCLEOTIDE SEQUENCE [LARGE SCALE GENOMIC DNA]</scope>
    <source>
        <strain evidence="2 3">MEBiC08714</strain>
    </source>
</reference>
<name>A0A2Z4IIF8_9BACT</name>
<dbReference type="OrthoDB" id="9811416at2"/>
<dbReference type="GO" id="GO:0019867">
    <property type="term" value="C:outer membrane"/>
    <property type="evidence" value="ECO:0007669"/>
    <property type="project" value="InterPro"/>
</dbReference>
<dbReference type="Pfam" id="PF07244">
    <property type="entry name" value="POTRA"/>
    <property type="match status" value="1"/>
</dbReference>
<dbReference type="InterPro" id="IPR010827">
    <property type="entry name" value="BamA/TamA_POTRA"/>
</dbReference>
<proteinExistence type="predicted"/>
<evidence type="ECO:0000259" key="1">
    <source>
        <dbReference type="Pfam" id="PF07244"/>
    </source>
</evidence>
<accession>A0A2Z4IIF8</accession>
<evidence type="ECO:0000313" key="3">
    <source>
        <dbReference type="Proteomes" id="UP000248688"/>
    </source>
</evidence>
<gene>
    <name evidence="2" type="ORF">DN752_09490</name>
</gene>
<dbReference type="Gene3D" id="2.40.160.50">
    <property type="entry name" value="membrane protein fhac: a member of the omp85/tpsb transporter family"/>
    <property type="match status" value="1"/>
</dbReference>
<feature type="domain" description="POTRA" evidence="1">
    <location>
        <begin position="160"/>
        <end position="226"/>
    </location>
</feature>